<proteinExistence type="predicted"/>
<organism evidence="1 2">
    <name type="scientific">Mycobacterium pseudokansasii</name>
    <dbReference type="NCBI Taxonomy" id="2341080"/>
    <lineage>
        <taxon>Bacteria</taxon>
        <taxon>Bacillati</taxon>
        <taxon>Actinomycetota</taxon>
        <taxon>Actinomycetes</taxon>
        <taxon>Mycobacteriales</taxon>
        <taxon>Mycobacteriaceae</taxon>
        <taxon>Mycobacterium</taxon>
    </lineage>
</organism>
<dbReference type="EMBL" id="UPHU01000001">
    <property type="protein sequence ID" value="VBA46523.1"/>
    <property type="molecule type" value="Genomic_DNA"/>
</dbReference>
<accession>A0A498QM11</accession>
<sequence>MGRIRGAARRLSAVPQADYDPDVASQYGYVLDIAPGSVGCEKSVLGSRGE</sequence>
<gene>
    <name evidence="1" type="ORF">LAUMK142_00365</name>
</gene>
<protein>
    <submittedName>
        <fullName evidence="1">Uncharacterized protein</fullName>
    </submittedName>
</protein>
<keyword evidence="2" id="KW-1185">Reference proteome</keyword>
<evidence type="ECO:0000313" key="2">
    <source>
        <dbReference type="Proteomes" id="UP000268285"/>
    </source>
</evidence>
<dbReference type="Proteomes" id="UP000268285">
    <property type="component" value="Unassembled WGS sequence"/>
</dbReference>
<reference evidence="1 2" key="1">
    <citation type="submission" date="2018-09" db="EMBL/GenBank/DDBJ databases">
        <authorList>
            <person name="Tagini F."/>
        </authorList>
    </citation>
    <scope>NUCLEOTIDE SEQUENCE [LARGE SCALE GENOMIC DNA]</scope>
    <source>
        <strain evidence="1 2">MK142</strain>
    </source>
</reference>
<evidence type="ECO:0000313" key="1">
    <source>
        <dbReference type="EMBL" id="VBA46523.1"/>
    </source>
</evidence>
<dbReference type="AlphaFoldDB" id="A0A498QM11"/>
<name>A0A498QM11_9MYCO</name>